<protein>
    <submittedName>
        <fullName evidence="1">Uncharacterized protein</fullName>
    </submittedName>
</protein>
<accession>A0A6N4A9B1</accession>
<sequence length="226" mass="26653">MSKNHPKFKVNLNTGVSSSKSISSGITGSQNPLQPVFLDIPEVKINIVFLDCCLRSFDISDIKFTNMLPEDELYIDPYIKENVNWLFKNVEQLSNHNQWKPCIFSTSDSQRMQKIVSQYLKNNENINDEFYKTDLNYAKANLDRGQFRLIAHFICRNQGKEQKYYLSITFFDPYHLFIPSKFGKLSKEQNMENIYLRQHKSSLKFNKKFSDFYKKNLDKVNTIQEI</sequence>
<gene>
    <name evidence="1" type="ORF">ATX59_00560</name>
</gene>
<comment type="caution">
    <text evidence="1">The sequence shown here is derived from an EMBL/GenBank/DDBJ whole genome shotgun (WGS) entry which is preliminary data.</text>
</comment>
<dbReference type="Proteomes" id="UP000181728">
    <property type="component" value="Unassembled WGS sequence"/>
</dbReference>
<dbReference type="AlphaFoldDB" id="A0A6N4A9B1"/>
<name>A0A6N4A9B1_OENOE</name>
<reference evidence="1 2" key="1">
    <citation type="journal article" date="2016" name="BMC Genomics">
        <title>Consensus pan-genome assembly of the specialised wine bacterium Oenococcus oeni.</title>
        <authorList>
            <person name="Sternes P.R."/>
            <person name="Borneman A.R."/>
        </authorList>
    </citation>
    <scope>NUCLEOTIDE SEQUENCE [LARGE SCALE GENOMIC DNA]</scope>
    <source>
        <strain evidence="1 2">AWRIB661</strain>
    </source>
</reference>
<organism evidence="1 2">
    <name type="scientific">Oenococcus oeni</name>
    <name type="common">Leuconostoc oenos</name>
    <dbReference type="NCBI Taxonomy" id="1247"/>
    <lineage>
        <taxon>Bacteria</taxon>
        <taxon>Bacillati</taxon>
        <taxon>Bacillota</taxon>
        <taxon>Bacilli</taxon>
        <taxon>Lactobacillales</taxon>
        <taxon>Lactobacillaceae</taxon>
        <taxon>Oenococcus</taxon>
    </lineage>
</organism>
<dbReference type="RefSeq" id="WP_071448812.1">
    <property type="nucleotide sequence ID" value="NZ_MLOK01000009.1"/>
</dbReference>
<evidence type="ECO:0000313" key="1">
    <source>
        <dbReference type="EMBL" id="OIM22154.1"/>
    </source>
</evidence>
<dbReference type="EMBL" id="MLOK01000009">
    <property type="protein sequence ID" value="OIM22154.1"/>
    <property type="molecule type" value="Genomic_DNA"/>
</dbReference>
<evidence type="ECO:0000313" key="2">
    <source>
        <dbReference type="Proteomes" id="UP000181728"/>
    </source>
</evidence>
<proteinExistence type="predicted"/>